<dbReference type="Gene3D" id="1.10.1370.40">
    <property type="match status" value="1"/>
</dbReference>
<dbReference type="Proteomes" id="UP000289437">
    <property type="component" value="Unassembled WGS sequence"/>
</dbReference>
<dbReference type="GO" id="GO:0008241">
    <property type="term" value="F:peptidyl-dipeptidase activity"/>
    <property type="evidence" value="ECO:0007669"/>
    <property type="project" value="UniProtKB-EC"/>
</dbReference>
<keyword evidence="7 15" id="KW-0378">Hydrolase</keyword>
<keyword evidence="5 15" id="KW-0645">Protease</keyword>
<evidence type="ECO:0000259" key="16">
    <source>
        <dbReference type="Pfam" id="PF01432"/>
    </source>
</evidence>
<evidence type="ECO:0000256" key="10">
    <source>
        <dbReference type="ARBA" id="ARBA00052506"/>
    </source>
</evidence>
<dbReference type="OrthoDB" id="9773538at2"/>
<evidence type="ECO:0000256" key="3">
    <source>
        <dbReference type="ARBA" id="ARBA00022490"/>
    </source>
</evidence>
<evidence type="ECO:0000256" key="1">
    <source>
        <dbReference type="ARBA" id="ARBA00004496"/>
    </source>
</evidence>
<dbReference type="InterPro" id="IPR045090">
    <property type="entry name" value="Pept_M3A_M3B"/>
</dbReference>
<dbReference type="InterPro" id="IPR034005">
    <property type="entry name" value="M3A_DCP"/>
</dbReference>
<feature type="domain" description="Peptidase M3A/M3B catalytic" evidence="16">
    <location>
        <begin position="241"/>
        <end position="679"/>
    </location>
</feature>
<evidence type="ECO:0000256" key="5">
    <source>
        <dbReference type="ARBA" id="ARBA00022670"/>
    </source>
</evidence>
<dbReference type="Gene3D" id="1.10.1370.10">
    <property type="entry name" value="Neurolysin, domain 3"/>
    <property type="match status" value="1"/>
</dbReference>
<proteinExistence type="inferred from homology"/>
<comment type="catalytic activity">
    <reaction evidence="10">
        <text>Hydrolysis of unblocked, C-terminal dipeptides from oligopeptides, with broad specificity. Does not hydrolyze bonds in which P1' is Pro, or both P1 and P1' are Gly.</text>
        <dbReference type="EC" id="3.4.15.5"/>
    </reaction>
</comment>
<dbReference type="InterPro" id="IPR001567">
    <property type="entry name" value="Pept_M3A_M3B_dom"/>
</dbReference>
<keyword evidence="6 15" id="KW-0479">Metal-binding</keyword>
<evidence type="ECO:0000256" key="7">
    <source>
        <dbReference type="ARBA" id="ARBA00022801"/>
    </source>
</evidence>
<keyword evidence="3" id="KW-0963">Cytoplasm</keyword>
<dbReference type="GO" id="GO:0005829">
    <property type="term" value="C:cytosol"/>
    <property type="evidence" value="ECO:0007669"/>
    <property type="project" value="TreeGrafter"/>
</dbReference>
<dbReference type="GO" id="GO:0006508">
    <property type="term" value="P:proteolysis"/>
    <property type="evidence" value="ECO:0007669"/>
    <property type="project" value="UniProtKB-KW"/>
</dbReference>
<comment type="caution">
    <text evidence="17">The sequence shown here is derived from an EMBL/GenBank/DDBJ whole genome shotgun (WGS) entry which is preliminary data.</text>
</comment>
<dbReference type="GO" id="GO:0004180">
    <property type="term" value="F:carboxypeptidase activity"/>
    <property type="evidence" value="ECO:0007669"/>
    <property type="project" value="UniProtKB-KW"/>
</dbReference>
<keyword evidence="8 15" id="KW-0862">Zinc</keyword>
<sequence length="695" mass="77432">MMGDLGAMQSVEFEPSNPFSAPSALPFQAPAFDRIKDEDYLPAIEAGMEEQRREIRAISESSDSPTFENTIVAMERTGRLFARVMSVFGAVAGANTNDLIQAVQEEIAPKLAAHGDAIYLDAKLFARVDAVFAQRASLGLDAESLRLLEVTHEDFVHAGAKLTDDQKARITKLNEEESTLQNAFATKLLAANKEGAFHTLNREVLAGLSEAQIARAAEVAKERGVEGYVLVLHNTTQQPVLADLTNRETRRAVFEQAWNRTERGGETDTRAIVTRLAALRAEKAALLGKASYAEWKLENQMAKAPGAAGKFLDGLVAEATGKARSEAAEIQALIDAQGGGFELEPWDWEFYAEQVRKARFDLDEAEVKPYFEAYRVLEDGVFFAASGLYGLRFEERKDLPLYHPDMRVFEVFDDAGKTLALFYVDFFKRDNKRGGAWMSEFVGQSKLLGTIPVVYNVCNYPKPAPGDPGLISFDDVITMFHEFGHGLHGILSNVMYPSLAGTSVPRDFVEFPSQFNEHWALYPEVFANYARHYETGAAMPEEMARKLREAEAFNKGYQQTEVLAAAQLDMQWHTLAAGVGVEDPGGFERMALEKKTLALKEIPPRYRSSYFAHIWGGGYAAGYYAYLWSESLEMNAFQWFEEHGGLTRENGQRLREMVLSRGNSEDLEGMYRRWIGKDVVMGAALEGQDLGRAEE</sequence>
<dbReference type="SUPFAM" id="SSF55486">
    <property type="entry name" value="Metalloproteases ('zincins'), catalytic domain"/>
    <property type="match status" value="1"/>
</dbReference>
<name>A0A4Q0T376_9BACT</name>
<evidence type="ECO:0000256" key="14">
    <source>
        <dbReference type="ARBA" id="ARBA00075608"/>
    </source>
</evidence>
<comment type="cofactor">
    <cofactor evidence="15">
        <name>Zn(2+)</name>
        <dbReference type="ChEBI" id="CHEBI:29105"/>
    </cofactor>
    <text evidence="15">Binds 1 zinc ion.</text>
</comment>
<accession>A0A4Q0T376</accession>
<dbReference type="CDD" id="cd06456">
    <property type="entry name" value="M3A_DCP"/>
    <property type="match status" value="1"/>
</dbReference>
<organism evidence="17 18">
    <name type="scientific">Granulicella sibirica</name>
    <dbReference type="NCBI Taxonomy" id="2479048"/>
    <lineage>
        <taxon>Bacteria</taxon>
        <taxon>Pseudomonadati</taxon>
        <taxon>Acidobacteriota</taxon>
        <taxon>Terriglobia</taxon>
        <taxon>Terriglobales</taxon>
        <taxon>Acidobacteriaceae</taxon>
        <taxon>Granulicella</taxon>
    </lineage>
</organism>
<dbReference type="AlphaFoldDB" id="A0A4Q0T376"/>
<evidence type="ECO:0000256" key="13">
    <source>
        <dbReference type="ARBA" id="ARBA00070755"/>
    </source>
</evidence>
<evidence type="ECO:0000256" key="11">
    <source>
        <dbReference type="ARBA" id="ARBA00054529"/>
    </source>
</evidence>
<evidence type="ECO:0000256" key="2">
    <source>
        <dbReference type="ARBA" id="ARBA00006040"/>
    </source>
</evidence>
<dbReference type="GO" id="GO:0046872">
    <property type="term" value="F:metal ion binding"/>
    <property type="evidence" value="ECO:0007669"/>
    <property type="project" value="UniProtKB-UniRule"/>
</dbReference>
<evidence type="ECO:0000256" key="6">
    <source>
        <dbReference type="ARBA" id="ARBA00022723"/>
    </source>
</evidence>
<comment type="function">
    <text evidence="11">Removes dipeptides from the C-termini of N-blocked tripeptides, tetrapeptides and larger peptides.</text>
</comment>
<dbReference type="EMBL" id="RDSM01000002">
    <property type="protein sequence ID" value="RXH56419.1"/>
    <property type="molecule type" value="Genomic_DNA"/>
</dbReference>
<dbReference type="GO" id="GO:0004222">
    <property type="term" value="F:metalloendopeptidase activity"/>
    <property type="evidence" value="ECO:0007669"/>
    <property type="project" value="InterPro"/>
</dbReference>
<comment type="subcellular location">
    <subcellularLocation>
        <location evidence="1">Cytoplasm</location>
    </subcellularLocation>
</comment>
<gene>
    <name evidence="17" type="ORF">GRAN_3276</name>
</gene>
<dbReference type="EC" id="3.4.15.5" evidence="12"/>
<dbReference type="Pfam" id="PF01432">
    <property type="entry name" value="Peptidase_M3"/>
    <property type="match status" value="1"/>
</dbReference>
<reference evidence="17 18" key="1">
    <citation type="submission" date="2018-11" db="EMBL/GenBank/DDBJ databases">
        <authorList>
            <person name="Mardanov A.V."/>
            <person name="Ravin N.V."/>
            <person name="Dedysh S.N."/>
        </authorList>
    </citation>
    <scope>NUCLEOTIDE SEQUENCE [LARGE SCALE GENOMIC DNA]</scope>
    <source>
        <strain evidence="17 18">AF10</strain>
    </source>
</reference>
<keyword evidence="9 15" id="KW-0482">Metalloprotease</keyword>
<evidence type="ECO:0000256" key="4">
    <source>
        <dbReference type="ARBA" id="ARBA00022645"/>
    </source>
</evidence>
<comment type="similarity">
    <text evidence="2 15">Belongs to the peptidase M3 family.</text>
</comment>
<dbReference type="InterPro" id="IPR024079">
    <property type="entry name" value="MetalloPept_cat_dom_sf"/>
</dbReference>
<keyword evidence="18" id="KW-1185">Reference proteome</keyword>
<dbReference type="RefSeq" id="WP_128913880.1">
    <property type="nucleotide sequence ID" value="NZ_RDSM01000002.1"/>
</dbReference>
<evidence type="ECO:0000256" key="15">
    <source>
        <dbReference type="RuleBase" id="RU003435"/>
    </source>
</evidence>
<evidence type="ECO:0000256" key="12">
    <source>
        <dbReference type="ARBA" id="ARBA00066668"/>
    </source>
</evidence>
<evidence type="ECO:0000256" key="9">
    <source>
        <dbReference type="ARBA" id="ARBA00023049"/>
    </source>
</evidence>
<dbReference type="PANTHER" id="PTHR43660">
    <property type="entry name" value="DIPEPTIDYL CARBOXYPEPTIDASE"/>
    <property type="match status" value="1"/>
</dbReference>
<evidence type="ECO:0000256" key="8">
    <source>
        <dbReference type="ARBA" id="ARBA00022833"/>
    </source>
</evidence>
<protein>
    <recommendedName>
        <fullName evidence="13">Dipeptidyl carboxypeptidase</fullName>
        <ecNumber evidence="12">3.4.15.5</ecNumber>
    </recommendedName>
    <alternativeName>
        <fullName evidence="14">Peptidyl-dipeptidase Dcp</fullName>
    </alternativeName>
</protein>
<evidence type="ECO:0000313" key="17">
    <source>
        <dbReference type="EMBL" id="RXH56419.1"/>
    </source>
</evidence>
<dbReference type="FunFam" id="3.40.390.10:FF:000009">
    <property type="entry name" value="Oligopeptidase A"/>
    <property type="match status" value="1"/>
</dbReference>
<dbReference type="PANTHER" id="PTHR43660:SF1">
    <property type="entry name" value="DIPEPTIDYL CARBOXYPEPTIDASE"/>
    <property type="match status" value="1"/>
</dbReference>
<reference evidence="18" key="2">
    <citation type="submission" date="2019-02" db="EMBL/GenBank/DDBJ databases">
        <title>Granulicella sibirica sp. nov., a psychrotolerant acidobacterium isolated from an organic soil layer in forested tundra, West Siberia.</title>
        <authorList>
            <person name="Oshkin I.Y."/>
            <person name="Kulichevskaya I.S."/>
            <person name="Rijpstra W.I.C."/>
            <person name="Sinninghe Damste J.S."/>
            <person name="Rakitin A.L."/>
            <person name="Ravin N.V."/>
            <person name="Dedysh S.N."/>
        </authorList>
    </citation>
    <scope>NUCLEOTIDE SEQUENCE [LARGE SCALE GENOMIC DNA]</scope>
    <source>
        <strain evidence="18">AF10</strain>
    </source>
</reference>
<keyword evidence="4 17" id="KW-0121">Carboxypeptidase</keyword>
<dbReference type="FunFam" id="1.10.1370.40:FF:000001">
    <property type="entry name" value="Dipeptidyl carboxypeptidase II"/>
    <property type="match status" value="1"/>
</dbReference>
<dbReference type="InterPro" id="IPR024077">
    <property type="entry name" value="Neurolysin/TOP_dom2"/>
</dbReference>
<evidence type="ECO:0000313" key="18">
    <source>
        <dbReference type="Proteomes" id="UP000289437"/>
    </source>
</evidence>
<dbReference type="Gene3D" id="3.40.390.10">
    <property type="entry name" value="Collagenase (Catalytic Domain)"/>
    <property type="match status" value="1"/>
</dbReference>